<organism evidence="3 4">
    <name type="scientific">Heterobasidion irregulare (strain TC 32-1)</name>
    <dbReference type="NCBI Taxonomy" id="747525"/>
    <lineage>
        <taxon>Eukaryota</taxon>
        <taxon>Fungi</taxon>
        <taxon>Dikarya</taxon>
        <taxon>Basidiomycota</taxon>
        <taxon>Agaricomycotina</taxon>
        <taxon>Agaricomycetes</taxon>
        <taxon>Russulales</taxon>
        <taxon>Bondarzewiaceae</taxon>
        <taxon>Heterobasidion</taxon>
        <taxon>Heterobasidion annosum species complex</taxon>
    </lineage>
</organism>
<dbReference type="Pfam" id="PF14027">
    <property type="entry name" value="Questin_oxidase"/>
    <property type="match status" value="1"/>
</dbReference>
<dbReference type="PANTHER" id="PTHR35870:SF1">
    <property type="entry name" value="PROTEIN, PUTATIVE (AFU_ORTHOLOGUE AFUA_5G03330)-RELATED"/>
    <property type="match status" value="1"/>
</dbReference>
<dbReference type="HOGENOM" id="CLU_019145_1_0_1"/>
<dbReference type="AlphaFoldDB" id="W4K5U5"/>
<dbReference type="KEGG" id="hir:HETIRDRAFT_459590"/>
<evidence type="ECO:0000313" key="4">
    <source>
        <dbReference type="Proteomes" id="UP000030671"/>
    </source>
</evidence>
<feature type="region of interest" description="Disordered" evidence="2">
    <location>
        <begin position="483"/>
        <end position="507"/>
    </location>
</feature>
<evidence type="ECO:0000313" key="3">
    <source>
        <dbReference type="EMBL" id="ETW81188.1"/>
    </source>
</evidence>
<keyword evidence="1" id="KW-0560">Oxidoreductase</keyword>
<name>W4K5U5_HETIT</name>
<evidence type="ECO:0000256" key="1">
    <source>
        <dbReference type="ARBA" id="ARBA00023002"/>
    </source>
</evidence>
<dbReference type="GO" id="GO:0016491">
    <property type="term" value="F:oxidoreductase activity"/>
    <property type="evidence" value="ECO:0007669"/>
    <property type="project" value="UniProtKB-KW"/>
</dbReference>
<dbReference type="eggNOG" id="ENOG502S69W">
    <property type="taxonomic scope" value="Eukaryota"/>
</dbReference>
<dbReference type="InterPro" id="IPR025337">
    <property type="entry name" value="Questin_oxidase-like"/>
</dbReference>
<dbReference type="InParanoid" id="W4K5U5"/>
<dbReference type="EMBL" id="KI925459">
    <property type="protein sequence ID" value="ETW81188.1"/>
    <property type="molecule type" value="Genomic_DNA"/>
</dbReference>
<dbReference type="Proteomes" id="UP000030671">
    <property type="component" value="Unassembled WGS sequence"/>
</dbReference>
<dbReference type="GeneID" id="20677005"/>
<keyword evidence="4" id="KW-1185">Reference proteome</keyword>
<protein>
    <recommendedName>
        <fullName evidence="5">Oxidoreductase AflY</fullName>
    </recommendedName>
</protein>
<evidence type="ECO:0000256" key="2">
    <source>
        <dbReference type="SAM" id="MobiDB-lite"/>
    </source>
</evidence>
<reference evidence="3 4" key="1">
    <citation type="journal article" date="2012" name="New Phytol.">
        <title>Insight into trade-off between wood decay and parasitism from the genome of a fungal forest pathogen.</title>
        <authorList>
            <person name="Olson A."/>
            <person name="Aerts A."/>
            <person name="Asiegbu F."/>
            <person name="Belbahri L."/>
            <person name="Bouzid O."/>
            <person name="Broberg A."/>
            <person name="Canback B."/>
            <person name="Coutinho P.M."/>
            <person name="Cullen D."/>
            <person name="Dalman K."/>
            <person name="Deflorio G."/>
            <person name="van Diepen L.T."/>
            <person name="Dunand C."/>
            <person name="Duplessis S."/>
            <person name="Durling M."/>
            <person name="Gonthier P."/>
            <person name="Grimwood J."/>
            <person name="Fossdal C.G."/>
            <person name="Hansson D."/>
            <person name="Henrissat B."/>
            <person name="Hietala A."/>
            <person name="Himmelstrand K."/>
            <person name="Hoffmeister D."/>
            <person name="Hogberg N."/>
            <person name="James T.Y."/>
            <person name="Karlsson M."/>
            <person name="Kohler A."/>
            <person name="Kues U."/>
            <person name="Lee Y.H."/>
            <person name="Lin Y.C."/>
            <person name="Lind M."/>
            <person name="Lindquist E."/>
            <person name="Lombard V."/>
            <person name="Lucas S."/>
            <person name="Lunden K."/>
            <person name="Morin E."/>
            <person name="Murat C."/>
            <person name="Park J."/>
            <person name="Raffaello T."/>
            <person name="Rouze P."/>
            <person name="Salamov A."/>
            <person name="Schmutz J."/>
            <person name="Solheim H."/>
            <person name="Stahlberg J."/>
            <person name="Velez H."/>
            <person name="de Vries R.P."/>
            <person name="Wiebenga A."/>
            <person name="Woodward S."/>
            <person name="Yakovlev I."/>
            <person name="Garbelotto M."/>
            <person name="Martin F."/>
            <person name="Grigoriev I.V."/>
            <person name="Stenlid J."/>
        </authorList>
    </citation>
    <scope>NUCLEOTIDE SEQUENCE [LARGE SCALE GENOMIC DNA]</scope>
    <source>
        <strain evidence="3 4">TC 32-1</strain>
    </source>
</reference>
<gene>
    <name evidence="3" type="ORF">HETIRDRAFT_459590</name>
</gene>
<sequence length="507" mass="55527">MADTLPTGLPSTIHKDALTVSGASSHSKALVERLLEQDRESNHCFYGPGFHNHLSHHLLAAYDLGAPSSLIQAIYDEEKHGLNSVFTADRPNKTVERQNLHIGVDTWTHYLGQEKYYANYLEFFSDEVRRLGPKPAYQHYVFSEDANIGKAHMTERFVGGALHPLIQMGYAIEFGSDVMIAQALAQTAVHEAFEPGLFPWSSESVDDGPAVDISANGQRAATSKDEHTLLSILRETYRSDIMTPVLPYDPDALLSARRKAAFTPARVSEIRRLTMLWHLSAFATPAQLAQKTEELFFVAALLFAGVGRPGRKERLDFFLMHVLTSTVFVPNLVGALDGATAQKRLLEAVLSVVLAYVLLRGRPRIDCELIMSYTASPRPDGAQLIPTPGALGEPATKPDEYINPWPTLLAHVLPARDAHTLKALRTLYVGAQRYGTIPAGAVRGAVDSRGEETHAGAKRLDGSVFVRAAGALVRVMGWVGPGEGGGQKEGSWDRSALGWDEAWDEED</sequence>
<dbReference type="OrthoDB" id="10004862at2759"/>
<dbReference type="PANTHER" id="PTHR35870">
    <property type="entry name" value="PROTEIN, PUTATIVE (AFU_ORTHOLOGUE AFUA_5G03330)-RELATED"/>
    <property type="match status" value="1"/>
</dbReference>
<evidence type="ECO:0008006" key="5">
    <source>
        <dbReference type="Google" id="ProtNLM"/>
    </source>
</evidence>
<dbReference type="RefSeq" id="XP_009547853.1">
    <property type="nucleotide sequence ID" value="XM_009549558.1"/>
</dbReference>
<accession>W4K5U5</accession>
<proteinExistence type="predicted"/>